<dbReference type="EC" id="3.2.2.n1" evidence="2"/>
<sequence length="251" mass="28323">MIEDLKGSESWRMFRIISEFTEGFDKLSDIRYGVSIFGSPRIKPNSPYYQAAQTVAELLASHGYSIISGGGLGIMEAANKGARLKKARSVGLNIAGEEKTNTYQDLSLQFRYFFARKLMFVKHSIGYVCFPGGFSTLDELFEALNLMQTHKIHPVPLILFGSDYWKGLMDWVNKVMLANQFIDKADLNYVSMTDDPLEVVDIMNKHREWKLKKIIEATSAGSREPHRNSDPIYRHSIPAAESSSAERPTSV</sequence>
<dbReference type="Pfam" id="PF03641">
    <property type="entry name" value="Lysine_decarbox"/>
    <property type="match status" value="1"/>
</dbReference>
<dbReference type="NCBIfam" id="TIGR00730">
    <property type="entry name" value="Rossman fold protein, TIGR00730 family"/>
    <property type="match status" value="1"/>
</dbReference>
<name>A0ABN8XCL5_9GAMM</name>
<feature type="compositionally biased region" description="Basic and acidic residues" evidence="3">
    <location>
        <begin position="223"/>
        <end position="233"/>
    </location>
</feature>
<comment type="similarity">
    <text evidence="2">Belongs to the LOG family.</text>
</comment>
<organism evidence="4 5">
    <name type="scientific">Methylocaldum szegediense</name>
    <dbReference type="NCBI Taxonomy" id="73780"/>
    <lineage>
        <taxon>Bacteria</taxon>
        <taxon>Pseudomonadati</taxon>
        <taxon>Pseudomonadota</taxon>
        <taxon>Gammaproteobacteria</taxon>
        <taxon>Methylococcales</taxon>
        <taxon>Methylococcaceae</taxon>
        <taxon>Methylocaldum</taxon>
    </lineage>
</organism>
<dbReference type="PANTHER" id="PTHR43393">
    <property type="entry name" value="CYTOKININ RIBOSIDE 5'-MONOPHOSPHATE PHOSPHORIBOHYDROLASE"/>
    <property type="match status" value="1"/>
</dbReference>
<dbReference type="SUPFAM" id="SSF102405">
    <property type="entry name" value="MCP/YpsA-like"/>
    <property type="match status" value="1"/>
</dbReference>
<dbReference type="Gene3D" id="3.40.50.450">
    <property type="match status" value="1"/>
</dbReference>
<proteinExistence type="inferred from homology"/>
<dbReference type="EMBL" id="OX458333">
    <property type="protein sequence ID" value="CAI8934405.1"/>
    <property type="molecule type" value="Genomic_DNA"/>
</dbReference>
<evidence type="ECO:0000313" key="4">
    <source>
        <dbReference type="EMBL" id="CAI8934405.1"/>
    </source>
</evidence>
<dbReference type="InterPro" id="IPR005269">
    <property type="entry name" value="LOG"/>
</dbReference>
<accession>A0ABN8XCL5</accession>
<reference evidence="4 5" key="1">
    <citation type="submission" date="2023-03" db="EMBL/GenBank/DDBJ databases">
        <authorList>
            <person name="Pearce D."/>
        </authorList>
    </citation>
    <scope>NUCLEOTIDE SEQUENCE [LARGE SCALE GENOMIC DNA]</scope>
    <source>
        <strain evidence="4">Msz</strain>
    </source>
</reference>
<protein>
    <recommendedName>
        <fullName evidence="2">Cytokinin riboside 5'-monophosphate phosphoribohydrolase</fullName>
        <ecNumber evidence="2">3.2.2.n1</ecNumber>
    </recommendedName>
</protein>
<dbReference type="InterPro" id="IPR031100">
    <property type="entry name" value="LOG_fam"/>
</dbReference>
<keyword evidence="2" id="KW-0203">Cytokinin biosynthesis</keyword>
<keyword evidence="2" id="KW-0378">Hydrolase</keyword>
<feature type="compositionally biased region" description="Polar residues" evidence="3">
    <location>
        <begin position="241"/>
        <end position="251"/>
    </location>
</feature>
<evidence type="ECO:0000313" key="5">
    <source>
        <dbReference type="Proteomes" id="UP001162030"/>
    </source>
</evidence>
<dbReference type="Proteomes" id="UP001162030">
    <property type="component" value="Chromosome"/>
</dbReference>
<evidence type="ECO:0000256" key="2">
    <source>
        <dbReference type="RuleBase" id="RU363015"/>
    </source>
</evidence>
<dbReference type="PANTHER" id="PTHR43393:SF2">
    <property type="entry name" value="CYTOKININ RIBOSIDE 5'-MONOPHOSPHATE PHOSPHORIBOHYDROLASE"/>
    <property type="match status" value="1"/>
</dbReference>
<dbReference type="RefSeq" id="WP_051331498.1">
    <property type="nucleotide sequence ID" value="NZ_OX458333.1"/>
</dbReference>
<keyword evidence="5" id="KW-1185">Reference proteome</keyword>
<feature type="region of interest" description="Disordered" evidence="3">
    <location>
        <begin position="220"/>
        <end position="251"/>
    </location>
</feature>
<gene>
    <name evidence="4" type="ORF">MSZNOR_4110</name>
</gene>
<comment type="catalytic activity">
    <reaction evidence="1">
        <text>AMP + H2O = D-ribose 5-phosphate + adenine</text>
        <dbReference type="Rhea" id="RHEA:20129"/>
        <dbReference type="ChEBI" id="CHEBI:15377"/>
        <dbReference type="ChEBI" id="CHEBI:16708"/>
        <dbReference type="ChEBI" id="CHEBI:78346"/>
        <dbReference type="ChEBI" id="CHEBI:456215"/>
        <dbReference type="EC" id="3.2.2.4"/>
    </reaction>
</comment>
<dbReference type="InterPro" id="IPR052341">
    <property type="entry name" value="LOG_family_nucleotidases"/>
</dbReference>
<evidence type="ECO:0000256" key="3">
    <source>
        <dbReference type="SAM" id="MobiDB-lite"/>
    </source>
</evidence>
<evidence type="ECO:0000256" key="1">
    <source>
        <dbReference type="ARBA" id="ARBA00000274"/>
    </source>
</evidence>